<evidence type="ECO:0000313" key="3">
    <source>
        <dbReference type="Proteomes" id="UP001595912"/>
    </source>
</evidence>
<gene>
    <name evidence="2" type="ORF">ACFPIJ_25675</name>
</gene>
<keyword evidence="1" id="KW-1133">Transmembrane helix</keyword>
<proteinExistence type="predicted"/>
<keyword evidence="1" id="KW-0812">Transmembrane</keyword>
<dbReference type="RefSeq" id="WP_380117998.1">
    <property type="nucleotide sequence ID" value="NZ_JBHSIU010000030.1"/>
</dbReference>
<sequence length="63" mass="6651">MILAFSLGLAAVLVALGLILVRARTTLHRFRGRPLRWLPVVSAAVVAGLGLMMAATGMAHLTQ</sequence>
<keyword evidence="1" id="KW-0472">Membrane</keyword>
<dbReference type="EMBL" id="JBHSIU010000030">
    <property type="protein sequence ID" value="MFC5001215.1"/>
    <property type="molecule type" value="Genomic_DNA"/>
</dbReference>
<protein>
    <submittedName>
        <fullName evidence="2">Uncharacterized protein</fullName>
    </submittedName>
</protein>
<reference evidence="3" key="1">
    <citation type="journal article" date="2019" name="Int. J. Syst. Evol. Microbiol.">
        <title>The Global Catalogue of Microorganisms (GCM) 10K type strain sequencing project: providing services to taxonomists for standard genome sequencing and annotation.</title>
        <authorList>
            <consortium name="The Broad Institute Genomics Platform"/>
            <consortium name="The Broad Institute Genome Sequencing Center for Infectious Disease"/>
            <person name="Wu L."/>
            <person name="Ma J."/>
        </authorList>
    </citation>
    <scope>NUCLEOTIDE SEQUENCE [LARGE SCALE GENOMIC DNA]</scope>
    <source>
        <strain evidence="3">CGMCC 4.7152</strain>
    </source>
</reference>
<organism evidence="2 3">
    <name type="scientific">Dactylosporangium cerinum</name>
    <dbReference type="NCBI Taxonomy" id="1434730"/>
    <lineage>
        <taxon>Bacteria</taxon>
        <taxon>Bacillati</taxon>
        <taxon>Actinomycetota</taxon>
        <taxon>Actinomycetes</taxon>
        <taxon>Micromonosporales</taxon>
        <taxon>Micromonosporaceae</taxon>
        <taxon>Dactylosporangium</taxon>
    </lineage>
</organism>
<accession>A0ABV9VXT9</accession>
<dbReference type="Proteomes" id="UP001595912">
    <property type="component" value="Unassembled WGS sequence"/>
</dbReference>
<evidence type="ECO:0000313" key="2">
    <source>
        <dbReference type="EMBL" id="MFC5001215.1"/>
    </source>
</evidence>
<name>A0ABV9VXT9_9ACTN</name>
<feature type="transmembrane region" description="Helical" evidence="1">
    <location>
        <begin position="39"/>
        <end position="61"/>
    </location>
</feature>
<evidence type="ECO:0000256" key="1">
    <source>
        <dbReference type="SAM" id="Phobius"/>
    </source>
</evidence>
<keyword evidence="3" id="KW-1185">Reference proteome</keyword>
<comment type="caution">
    <text evidence="2">The sequence shown here is derived from an EMBL/GenBank/DDBJ whole genome shotgun (WGS) entry which is preliminary data.</text>
</comment>